<accession>A0A7J5C012</accession>
<dbReference type="OrthoDB" id="5144826at2"/>
<dbReference type="AlphaFoldDB" id="A0A7J5C012"/>
<organism evidence="1 2">
    <name type="scientific">Pseudoclavibacter chungangensis</name>
    <dbReference type="NCBI Taxonomy" id="587635"/>
    <lineage>
        <taxon>Bacteria</taxon>
        <taxon>Bacillati</taxon>
        <taxon>Actinomycetota</taxon>
        <taxon>Actinomycetes</taxon>
        <taxon>Micrococcales</taxon>
        <taxon>Microbacteriaceae</taxon>
        <taxon>Pseudoclavibacter</taxon>
    </lineage>
</organism>
<proteinExistence type="predicted"/>
<evidence type="ECO:0000313" key="2">
    <source>
        <dbReference type="Proteomes" id="UP000467240"/>
    </source>
</evidence>
<name>A0A7J5C012_9MICO</name>
<gene>
    <name evidence="1" type="ORF">F8O01_02560</name>
</gene>
<dbReference type="Proteomes" id="UP000467240">
    <property type="component" value="Unassembled WGS sequence"/>
</dbReference>
<dbReference type="EMBL" id="WBJZ01000003">
    <property type="protein sequence ID" value="KAB1660234.1"/>
    <property type="molecule type" value="Genomic_DNA"/>
</dbReference>
<evidence type="ECO:0000313" key="1">
    <source>
        <dbReference type="EMBL" id="KAB1660234.1"/>
    </source>
</evidence>
<reference evidence="1 2" key="1">
    <citation type="submission" date="2019-09" db="EMBL/GenBank/DDBJ databases">
        <title>Phylogeny of genus Pseudoclavibacter and closely related genus.</title>
        <authorList>
            <person name="Li Y."/>
        </authorList>
    </citation>
    <scope>NUCLEOTIDE SEQUENCE [LARGE SCALE GENOMIC DNA]</scope>
    <source>
        <strain evidence="1 2">DSM 23821</strain>
    </source>
</reference>
<sequence>MAGYTDYFISGDHVAGKGAVAAALQQQGFRVESTPAGGLAIERGSLGTTLLLGGLAGKNFHVKFVVEFSVDEHGTLVARLHREMSRGALKGGAIGAAKTSNAFDDTARALDEQLRAHGLLLDVRTGN</sequence>
<comment type="caution">
    <text evidence="1">The sequence shown here is derived from an EMBL/GenBank/DDBJ whole genome shotgun (WGS) entry which is preliminary data.</text>
</comment>
<dbReference type="RefSeq" id="WP_158039334.1">
    <property type="nucleotide sequence ID" value="NZ_JACCFV010000001.1"/>
</dbReference>
<keyword evidence="2" id="KW-1185">Reference proteome</keyword>
<protein>
    <submittedName>
        <fullName evidence="1">Uncharacterized protein</fullName>
    </submittedName>
</protein>